<dbReference type="SUPFAM" id="SSF47413">
    <property type="entry name" value="lambda repressor-like DNA-binding domains"/>
    <property type="match status" value="1"/>
</dbReference>
<evidence type="ECO:0000259" key="1">
    <source>
        <dbReference type="PROSITE" id="PS50943"/>
    </source>
</evidence>
<dbReference type="RefSeq" id="WP_135814773.1">
    <property type="nucleotide sequence ID" value="NZ_RQEV01000018.1"/>
</dbReference>
<proteinExistence type="predicted"/>
<protein>
    <submittedName>
        <fullName evidence="2">XRE family transcriptional regulator</fullName>
    </submittedName>
</protein>
<gene>
    <name evidence="2" type="ORF">EHO61_17125</name>
</gene>
<dbReference type="InterPro" id="IPR010982">
    <property type="entry name" value="Lambda_DNA-bd_dom_sf"/>
</dbReference>
<evidence type="ECO:0000313" key="2">
    <source>
        <dbReference type="EMBL" id="TGK14788.1"/>
    </source>
</evidence>
<dbReference type="Pfam" id="PF01381">
    <property type="entry name" value="HTH_3"/>
    <property type="match status" value="1"/>
</dbReference>
<sequence length="76" mass="8802">MDIETYKKSFRKKLGLRIKELRTEKGLTQEDMEDGAYGIPYKTFTDIERGISNATIHSLIHIALRLGVKPKDLFDF</sequence>
<comment type="caution">
    <text evidence="2">The sequence shown here is derived from an EMBL/GenBank/DDBJ whole genome shotgun (WGS) entry which is preliminary data.</text>
</comment>
<reference evidence="2" key="1">
    <citation type="journal article" date="2019" name="PLoS Negl. Trop. Dis.">
        <title>Revisiting the worldwide diversity of Leptospira species in the environment.</title>
        <authorList>
            <person name="Vincent A.T."/>
            <person name="Schiettekatte O."/>
            <person name="Bourhy P."/>
            <person name="Veyrier F.J."/>
            <person name="Picardeau M."/>
        </authorList>
    </citation>
    <scope>NUCLEOTIDE SEQUENCE [LARGE SCALE GENOMIC DNA]</scope>
    <source>
        <strain evidence="2">SCS5</strain>
    </source>
</reference>
<dbReference type="GO" id="GO:0003677">
    <property type="term" value="F:DNA binding"/>
    <property type="evidence" value="ECO:0007669"/>
    <property type="project" value="InterPro"/>
</dbReference>
<dbReference type="AlphaFoldDB" id="A0A4R9GKM6"/>
<dbReference type="EMBL" id="RQEV01000018">
    <property type="protein sequence ID" value="TGK14788.1"/>
    <property type="molecule type" value="Genomic_DNA"/>
</dbReference>
<dbReference type="CDD" id="cd00093">
    <property type="entry name" value="HTH_XRE"/>
    <property type="match status" value="1"/>
</dbReference>
<feature type="domain" description="HTH cro/C1-type" evidence="1">
    <location>
        <begin position="18"/>
        <end position="73"/>
    </location>
</feature>
<accession>A0A4R9GKM6</accession>
<dbReference type="Gene3D" id="1.10.260.40">
    <property type="entry name" value="lambda repressor-like DNA-binding domains"/>
    <property type="match status" value="1"/>
</dbReference>
<dbReference type="InterPro" id="IPR001387">
    <property type="entry name" value="Cro/C1-type_HTH"/>
</dbReference>
<organism evidence="2 3">
    <name type="scientific">Leptospira fluminis</name>
    <dbReference type="NCBI Taxonomy" id="2484979"/>
    <lineage>
        <taxon>Bacteria</taxon>
        <taxon>Pseudomonadati</taxon>
        <taxon>Spirochaetota</taxon>
        <taxon>Spirochaetia</taxon>
        <taxon>Leptospirales</taxon>
        <taxon>Leptospiraceae</taxon>
        <taxon>Leptospira</taxon>
    </lineage>
</organism>
<name>A0A4R9GKM6_9LEPT</name>
<dbReference type="SMART" id="SM00530">
    <property type="entry name" value="HTH_XRE"/>
    <property type="match status" value="1"/>
</dbReference>
<dbReference type="Proteomes" id="UP000297855">
    <property type="component" value="Unassembled WGS sequence"/>
</dbReference>
<dbReference type="OrthoDB" id="9814553at2"/>
<dbReference type="PROSITE" id="PS50943">
    <property type="entry name" value="HTH_CROC1"/>
    <property type="match status" value="1"/>
</dbReference>
<evidence type="ECO:0000313" key="3">
    <source>
        <dbReference type="Proteomes" id="UP000297855"/>
    </source>
</evidence>
<keyword evidence="3" id="KW-1185">Reference proteome</keyword>